<feature type="transmembrane region" description="Helical" evidence="7">
    <location>
        <begin position="487"/>
        <end position="505"/>
    </location>
</feature>
<evidence type="ECO:0000256" key="1">
    <source>
        <dbReference type="ARBA" id="ARBA00004141"/>
    </source>
</evidence>
<dbReference type="SUPFAM" id="SSF103473">
    <property type="entry name" value="MFS general substrate transporter"/>
    <property type="match status" value="1"/>
</dbReference>
<dbReference type="AlphaFoldDB" id="A0A9Q9AMJ4"/>
<feature type="transmembrane region" description="Helical" evidence="7">
    <location>
        <begin position="384"/>
        <end position="404"/>
    </location>
</feature>
<reference evidence="9" key="1">
    <citation type="submission" date="2022-06" db="EMBL/GenBank/DDBJ databases">
        <title>Complete genome sequences of two strains of the flax pathogen Septoria linicola.</title>
        <authorList>
            <person name="Lapalu N."/>
            <person name="Simon A."/>
            <person name="Demenou B."/>
            <person name="Paumier D."/>
            <person name="Guillot M.-P."/>
            <person name="Gout L."/>
            <person name="Valade R."/>
        </authorList>
    </citation>
    <scope>NUCLEOTIDE SEQUENCE</scope>
    <source>
        <strain evidence="9">SE15195</strain>
    </source>
</reference>
<proteinExistence type="predicted"/>
<evidence type="ECO:0000313" key="9">
    <source>
        <dbReference type="EMBL" id="USW48853.1"/>
    </source>
</evidence>
<evidence type="ECO:0000256" key="6">
    <source>
        <dbReference type="SAM" id="MobiDB-lite"/>
    </source>
</evidence>
<feature type="transmembrane region" description="Helical" evidence="7">
    <location>
        <begin position="352"/>
        <end position="372"/>
    </location>
</feature>
<dbReference type="GO" id="GO:0022857">
    <property type="term" value="F:transmembrane transporter activity"/>
    <property type="evidence" value="ECO:0007669"/>
    <property type="project" value="InterPro"/>
</dbReference>
<dbReference type="OrthoDB" id="10262656at2759"/>
<dbReference type="Pfam" id="PF07690">
    <property type="entry name" value="MFS_1"/>
    <property type="match status" value="2"/>
</dbReference>
<keyword evidence="3 7" id="KW-0812">Transmembrane</keyword>
<organism evidence="9 10">
    <name type="scientific">Septoria linicola</name>
    <dbReference type="NCBI Taxonomy" id="215465"/>
    <lineage>
        <taxon>Eukaryota</taxon>
        <taxon>Fungi</taxon>
        <taxon>Dikarya</taxon>
        <taxon>Ascomycota</taxon>
        <taxon>Pezizomycotina</taxon>
        <taxon>Dothideomycetes</taxon>
        <taxon>Dothideomycetidae</taxon>
        <taxon>Mycosphaerellales</taxon>
        <taxon>Mycosphaerellaceae</taxon>
        <taxon>Septoria</taxon>
    </lineage>
</organism>
<feature type="compositionally biased region" description="Low complexity" evidence="6">
    <location>
        <begin position="571"/>
        <end position="587"/>
    </location>
</feature>
<evidence type="ECO:0000256" key="2">
    <source>
        <dbReference type="ARBA" id="ARBA00022448"/>
    </source>
</evidence>
<evidence type="ECO:0000313" key="10">
    <source>
        <dbReference type="Proteomes" id="UP001056384"/>
    </source>
</evidence>
<keyword evidence="5 7" id="KW-0472">Membrane</keyword>
<dbReference type="InterPro" id="IPR020846">
    <property type="entry name" value="MFS_dom"/>
</dbReference>
<name>A0A9Q9AMJ4_9PEZI</name>
<dbReference type="PANTHER" id="PTHR23504:SF8">
    <property type="entry name" value="TRANSPORTER, PUTATIVE (AFU_ORTHOLOGUE AFUA_1G03730)-RELATED"/>
    <property type="match status" value="1"/>
</dbReference>
<feature type="transmembrane region" description="Helical" evidence="7">
    <location>
        <begin position="299"/>
        <end position="316"/>
    </location>
</feature>
<gene>
    <name evidence="9" type="ORF">Slin15195_G021720</name>
</gene>
<evidence type="ECO:0000256" key="7">
    <source>
        <dbReference type="SAM" id="Phobius"/>
    </source>
</evidence>
<feature type="transmembrane region" description="Helical" evidence="7">
    <location>
        <begin position="51"/>
        <end position="73"/>
    </location>
</feature>
<dbReference type="PANTHER" id="PTHR23504">
    <property type="entry name" value="MAJOR FACILITATOR SUPERFAMILY DOMAIN-CONTAINING PROTEIN 10"/>
    <property type="match status" value="1"/>
</dbReference>
<accession>A0A9Q9AMJ4</accession>
<dbReference type="InterPro" id="IPR036259">
    <property type="entry name" value="MFS_trans_sf"/>
</dbReference>
<protein>
    <submittedName>
        <fullName evidence="9">Major facilitator superfamily, MFS transporter superfamily</fullName>
    </submittedName>
</protein>
<feature type="region of interest" description="Disordered" evidence="6">
    <location>
        <begin position="536"/>
        <end position="667"/>
    </location>
</feature>
<dbReference type="Proteomes" id="UP001056384">
    <property type="component" value="Chromosome 2"/>
</dbReference>
<evidence type="ECO:0000256" key="3">
    <source>
        <dbReference type="ARBA" id="ARBA00022692"/>
    </source>
</evidence>
<keyword evidence="4 7" id="KW-1133">Transmembrane helix</keyword>
<feature type="domain" description="Major facilitator superfamily (MFS) profile" evidence="8">
    <location>
        <begin position="15"/>
        <end position="509"/>
    </location>
</feature>
<feature type="transmembrane region" description="Helical" evidence="7">
    <location>
        <begin position="85"/>
        <end position="102"/>
    </location>
</feature>
<feature type="region of interest" description="Disordered" evidence="6">
    <location>
        <begin position="252"/>
        <end position="281"/>
    </location>
</feature>
<keyword evidence="10" id="KW-1185">Reference proteome</keyword>
<feature type="transmembrane region" description="Helical" evidence="7">
    <location>
        <begin position="189"/>
        <end position="210"/>
    </location>
</feature>
<evidence type="ECO:0000259" key="8">
    <source>
        <dbReference type="PROSITE" id="PS50850"/>
    </source>
</evidence>
<feature type="compositionally biased region" description="Polar residues" evidence="6">
    <location>
        <begin position="652"/>
        <end position="667"/>
    </location>
</feature>
<dbReference type="GO" id="GO:0016020">
    <property type="term" value="C:membrane"/>
    <property type="evidence" value="ECO:0007669"/>
    <property type="project" value="UniProtKB-SubCell"/>
</dbReference>
<comment type="subcellular location">
    <subcellularLocation>
        <location evidence="1">Membrane</location>
        <topology evidence="1">Multi-pass membrane protein</topology>
    </subcellularLocation>
</comment>
<dbReference type="PROSITE" id="PS50850">
    <property type="entry name" value="MFS"/>
    <property type="match status" value="1"/>
</dbReference>
<dbReference type="InterPro" id="IPR011701">
    <property type="entry name" value="MFS"/>
</dbReference>
<dbReference type="CDD" id="cd17330">
    <property type="entry name" value="MFS_SLC46_TetA_like"/>
    <property type="match status" value="1"/>
</dbReference>
<dbReference type="Gene3D" id="1.20.1250.20">
    <property type="entry name" value="MFS general substrate transporter like domains"/>
    <property type="match status" value="1"/>
</dbReference>
<evidence type="ECO:0000256" key="4">
    <source>
        <dbReference type="ARBA" id="ARBA00022989"/>
    </source>
</evidence>
<dbReference type="EMBL" id="CP099419">
    <property type="protein sequence ID" value="USW48853.1"/>
    <property type="molecule type" value="Genomic_DNA"/>
</dbReference>
<feature type="transmembrane region" description="Helical" evidence="7">
    <location>
        <begin position="416"/>
        <end position="438"/>
    </location>
</feature>
<sequence>MVSPRRRERKLPVQQLSILAICRFAEPLASTSLYPYLPEMVESFGVHQNEVGKWAGICAACFSLFQALMGIPWGRFSDRYGRKPAILLGLTSTMLTSLLWGFSKSLPLAIVARALAGAGNGNVGIIRTTVAEMVPFKELQPRAFSLMPLVWNIGSIFGPTVGGALANPLNIKPGEQTDSPNLFAQFPYLLPNLVSAAFFAIGITVGILFLEETLETVQGRRDYGLILGKKLSRFARHYVLKLAGILHLRSKSDPAPANGESDPLLKRPASSDDSEASVAYEPKPRVAAPSWREVINRQAFINLVVYTFLAMHAMAFDQLIPVFMQHDPIGSPDSTRYEAPLKFAGGFGLNHFQIGLMSTGYGIVGMVVQFFVFPPLARKYGVLLWLKIVAIGFPIIYLITPFTALLPTTKGQVGCMFTLMTLKCLCGIFAFPCSTILLTNSASSLRTLGTLNGIATSVSAIGRAAGPAMAGAVYSAGVKKGYVIAPWWFLSAVAILAAIPVWWLVEGDGFGGDDEVSDEEDEDEVDEALQAVAVETGSEAQGKNIVPGPTPNGVLQREEEEAQEERSYGGLAPLTRTSTTASTALASEADDDEYDSRRGSEVGTSSRTRSRRASGAERADGIASPTLSRRNSRKVMRKMSIPIGMGEGISRRYSSNLGQSFGSAGGH</sequence>
<keyword evidence="2" id="KW-0813">Transport</keyword>
<feature type="transmembrane region" description="Helical" evidence="7">
    <location>
        <begin position="149"/>
        <end position="169"/>
    </location>
</feature>
<evidence type="ECO:0000256" key="5">
    <source>
        <dbReference type="ARBA" id="ARBA00023136"/>
    </source>
</evidence>